<dbReference type="Pfam" id="PF05272">
    <property type="entry name" value="VapE-like_dom"/>
    <property type="match status" value="1"/>
</dbReference>
<dbReference type="GeneID" id="63642519"/>
<dbReference type="InterPro" id="IPR014819">
    <property type="entry name" value="PriCT_2"/>
</dbReference>
<dbReference type="Pfam" id="PF08707">
    <property type="entry name" value="PriCT_2"/>
    <property type="match status" value="1"/>
</dbReference>
<dbReference type="PANTHER" id="PTHR34985:SF1">
    <property type="entry name" value="SLR0554 PROTEIN"/>
    <property type="match status" value="1"/>
</dbReference>
<dbReference type="PANTHER" id="PTHR34985">
    <property type="entry name" value="SLR0554 PROTEIN"/>
    <property type="match status" value="1"/>
</dbReference>
<evidence type="ECO:0000259" key="4">
    <source>
        <dbReference type="Pfam" id="PF13362"/>
    </source>
</evidence>
<dbReference type="CDD" id="cd01029">
    <property type="entry name" value="TOPRIM_primases"/>
    <property type="match status" value="1"/>
</dbReference>
<proteinExistence type="predicted"/>
<evidence type="ECO:0000259" key="3">
    <source>
        <dbReference type="Pfam" id="PF08707"/>
    </source>
</evidence>
<accession>A0A7D7EXF0</accession>
<feature type="region of interest" description="Disordered" evidence="1">
    <location>
        <begin position="104"/>
        <end position="126"/>
    </location>
</feature>
<dbReference type="GO" id="GO:0016817">
    <property type="term" value="F:hydrolase activity, acting on acid anhydrides"/>
    <property type="evidence" value="ECO:0007669"/>
    <property type="project" value="InterPro"/>
</dbReference>
<dbReference type="InterPro" id="IPR007936">
    <property type="entry name" value="VapE-like_dom"/>
</dbReference>
<dbReference type="EMBL" id="MT613935">
    <property type="protein sequence ID" value="QMP19216.1"/>
    <property type="molecule type" value="Genomic_DNA"/>
</dbReference>
<feature type="domain" description="Toprim" evidence="4">
    <location>
        <begin position="232"/>
        <end position="333"/>
    </location>
</feature>
<dbReference type="Pfam" id="PF13362">
    <property type="entry name" value="Toprim_3"/>
    <property type="match status" value="1"/>
</dbReference>
<feature type="domain" description="Primase C-terminal 2" evidence="3">
    <location>
        <begin position="16"/>
        <end position="88"/>
    </location>
</feature>
<dbReference type="KEGG" id="vg:63642519"/>
<evidence type="ECO:0000313" key="5">
    <source>
        <dbReference type="EMBL" id="QMP19216.1"/>
    </source>
</evidence>
<dbReference type="InterPro" id="IPR034154">
    <property type="entry name" value="TOPRIM_DnaG/twinkle"/>
</dbReference>
<dbReference type="SUPFAM" id="SSF52540">
    <property type="entry name" value="P-loop containing nucleoside triphosphate hydrolases"/>
    <property type="match status" value="1"/>
</dbReference>
<evidence type="ECO:0000313" key="6">
    <source>
        <dbReference type="Proteomes" id="UP000514744"/>
    </source>
</evidence>
<organism evidence="5 6">
    <name type="scientific">Pseudomonas phage Persinger</name>
    <dbReference type="NCBI Taxonomy" id="2749430"/>
    <lineage>
        <taxon>Viruses</taxon>
        <taxon>Duplodnaviria</taxon>
        <taxon>Heunggongvirae</taxon>
        <taxon>Uroviricota</taxon>
        <taxon>Caudoviricetes</taxon>
        <taxon>Harrisonburgvirus</taxon>
        <taxon>Harrisonburgvirus persinger</taxon>
    </lineage>
</organism>
<keyword evidence="6" id="KW-1185">Reference proteome</keyword>
<reference evidence="5 6" key="1">
    <citation type="submission" date="2020-06" db="EMBL/GenBank/DDBJ databases">
        <authorList>
            <person name="Persinger R.D."/>
            <person name="Temple L."/>
        </authorList>
    </citation>
    <scope>NUCLEOTIDE SEQUENCE [LARGE SCALE GENOMIC DNA]</scope>
</reference>
<sequence length="757" mass="85117">MTALNAYRDLTEQEIAEALAYLDASCGREEWVRIGMAIKSELGNDGFRLWDDWSKKATGKYDSKDARDTWKSIKPNGGITIATLIHEAQQFGFSLNEDLREPIDQSEIERRRQQRKAEEEAERMERERKRAMAAERAQSIWNLAADLEGDEHPYLQRKGVLSFGLRIGKWRNGQEALLVPIQNIDGHLVSLQAIFANENAEIGRDRDYLPGGQKRGGFFMLGGKPIGAQPVIAVAEGYSTGASIHMATGHCVAVAFDAGNVPTIARAMRELFPAATLLICADNDQWAKDKKNDGIHYARQAASSANAILVVPQFESLTTKPTDFNDLHALEGIEAVREQINAAVPKAANDNYLDLDSSVNPFMFPHLSDRQQPLNTWENLQWMLEQYGITAKYNVIKKDVVVTVPGRHYGDDNAANCALAEINSLCARNRMPKADTSDYLKLIGTMNSYNPAADFILSRQWDGVSRLQALYDTLETAPGYPRKMLELFVRRWLISAVAAALMPKGFWSKGVLVLQGPQSLGKTAWVKALLPALQRELVKIGASIDPNNKDTISSAIGHWIVELGELDGTFRKADIAKLKAFISQDVDQLRRPYDRLESAYQRRTVFFASVNPERFLADDTGNVRWWTIPIVNLDYQHGIDVQQLWAEVATLYRAGERWWLEREEEAELEGVNKEHEAIDPLEELLLQRFNWNMRGSGQEMTATDVLMALGYDRPTKSQATDCSRLLQKMTGGPPRRTASKRLFKMPPELHRHIGPPI</sequence>
<protein>
    <submittedName>
        <fullName evidence="5">DNA primase</fullName>
    </submittedName>
</protein>
<dbReference type="RefSeq" id="YP_010038047.1">
    <property type="nucleotide sequence ID" value="NC_054149.1"/>
</dbReference>
<evidence type="ECO:0000259" key="2">
    <source>
        <dbReference type="Pfam" id="PF05272"/>
    </source>
</evidence>
<dbReference type="Proteomes" id="UP000514744">
    <property type="component" value="Segment"/>
</dbReference>
<dbReference type="InterPro" id="IPR006171">
    <property type="entry name" value="TOPRIM_dom"/>
</dbReference>
<evidence type="ECO:0000256" key="1">
    <source>
        <dbReference type="SAM" id="MobiDB-lite"/>
    </source>
</evidence>
<dbReference type="InterPro" id="IPR027417">
    <property type="entry name" value="P-loop_NTPase"/>
</dbReference>
<feature type="domain" description="Virulence-associated protein E-like" evidence="2">
    <location>
        <begin position="459"/>
        <end position="676"/>
    </location>
</feature>
<name>A0A7D7EXF0_9CAUD</name>